<sequence length="144" mass="16180">MGSNPAAPIHFRNRVRQLDRFLALLNLRINMSGVGILPAWESIVTGKMPIPQQDAHSTARCSFHSKMLIPQQDARSTKMPVPQVRPVANLIINGSRAPKRCPFYKTFKIIPLFSNAVFSTTDSSNYQPIYLLAILSPLQRKSTY</sequence>
<accession>A0A9Q9SV56</accession>
<reference evidence="1" key="2">
    <citation type="submission" date="2022-10" db="EMBL/GenBank/DDBJ databases">
        <authorList>
            <person name="Ngo T.-E."/>
        </authorList>
    </citation>
    <scope>NUCLEOTIDE SEQUENCE</scope>
    <source>
        <strain evidence="1">JHB</strain>
    </source>
</reference>
<dbReference type="AlphaFoldDB" id="A0A9Q9SV56"/>
<name>A0A9Q9SV56_MOOP1</name>
<dbReference type="Proteomes" id="UP000176944">
    <property type="component" value="Chromosome"/>
</dbReference>
<organism evidence="1">
    <name type="scientific">Moorena producens (strain JHB)</name>
    <dbReference type="NCBI Taxonomy" id="1454205"/>
    <lineage>
        <taxon>Bacteria</taxon>
        <taxon>Bacillati</taxon>
        <taxon>Cyanobacteriota</taxon>
        <taxon>Cyanophyceae</taxon>
        <taxon>Coleofasciculales</taxon>
        <taxon>Coleofasciculaceae</taxon>
        <taxon>Moorena</taxon>
    </lineage>
</organism>
<proteinExistence type="predicted"/>
<protein>
    <submittedName>
        <fullName evidence="1">Uncharacterized protein</fullName>
    </submittedName>
</protein>
<gene>
    <name evidence="1" type="ORF">BJP36_39735</name>
</gene>
<evidence type="ECO:0000313" key="1">
    <source>
        <dbReference type="EMBL" id="WAN70187.1"/>
    </source>
</evidence>
<reference evidence="1" key="1">
    <citation type="journal article" date="2017" name="Proc. Natl. Acad. Sci. U.S.A.">
        <title>Comparative genomics uncovers the prolific and distinctive metabolic potential of the cyanobacterial genus Moorea.</title>
        <authorList>
            <person name="Leao T."/>
            <person name="Castelao G."/>
            <person name="Korobeynikov A."/>
            <person name="Monroe E.A."/>
            <person name="Podell S."/>
            <person name="Glukhov E."/>
            <person name="Allen E.E."/>
            <person name="Gerwick W.H."/>
            <person name="Gerwick L."/>
        </authorList>
    </citation>
    <scope>NUCLEOTIDE SEQUENCE</scope>
    <source>
        <strain evidence="1">JHB</strain>
    </source>
</reference>
<dbReference type="EMBL" id="CP017708">
    <property type="protein sequence ID" value="WAN70187.1"/>
    <property type="molecule type" value="Genomic_DNA"/>
</dbReference>